<feature type="compositionally biased region" description="Acidic residues" evidence="1">
    <location>
        <begin position="31"/>
        <end position="83"/>
    </location>
</feature>
<accession>A0A2T0VUH2</accession>
<dbReference type="RefSeq" id="WP_106196083.1">
    <property type="nucleotide sequence ID" value="NZ_PVTO01000036.1"/>
</dbReference>
<feature type="chain" id="PRO_5039421053" evidence="2">
    <location>
        <begin position="18"/>
        <end position="150"/>
    </location>
</feature>
<comment type="caution">
    <text evidence="3">The sequence shown here is derived from an EMBL/GenBank/DDBJ whole genome shotgun (WGS) entry which is preliminary data.</text>
</comment>
<keyword evidence="4" id="KW-1185">Reference proteome</keyword>
<evidence type="ECO:0000313" key="3">
    <source>
        <dbReference type="EMBL" id="PRY75175.1"/>
    </source>
</evidence>
<gene>
    <name evidence="3" type="ORF">CLV38_1366</name>
</gene>
<evidence type="ECO:0000313" key="4">
    <source>
        <dbReference type="Proteomes" id="UP000238205"/>
    </source>
</evidence>
<organism evidence="3 4">
    <name type="scientific">Alkalibacterium olivapovliticus</name>
    <dbReference type="NCBI Taxonomy" id="99907"/>
    <lineage>
        <taxon>Bacteria</taxon>
        <taxon>Bacillati</taxon>
        <taxon>Bacillota</taxon>
        <taxon>Bacilli</taxon>
        <taxon>Lactobacillales</taxon>
        <taxon>Carnobacteriaceae</taxon>
        <taxon>Alkalibacterium</taxon>
    </lineage>
</organism>
<proteinExistence type="predicted"/>
<protein>
    <submittedName>
        <fullName evidence="3">Uncharacterized protein</fullName>
    </submittedName>
</protein>
<dbReference type="Proteomes" id="UP000238205">
    <property type="component" value="Unassembled WGS sequence"/>
</dbReference>
<dbReference type="OrthoDB" id="2168541at2"/>
<feature type="signal peptide" evidence="2">
    <location>
        <begin position="1"/>
        <end position="17"/>
    </location>
</feature>
<sequence>MDIKKLIALLAATSTLAACQTDDTTDPAVTDGDETEETGEDIDTQEEEAELDDDPSEVVVSDEELEPVSDEDLENAEPIEDLDQYEEFEEQDVFSPEDYDAYLISDEGGVREIIFVEEEEQVFKSIFIMEDNNLRVIDLINSEVLINDPI</sequence>
<dbReference type="AlphaFoldDB" id="A0A2T0VUH2"/>
<name>A0A2T0VUH2_9LACT</name>
<feature type="region of interest" description="Disordered" evidence="1">
    <location>
        <begin position="20"/>
        <end position="83"/>
    </location>
</feature>
<evidence type="ECO:0000256" key="2">
    <source>
        <dbReference type="SAM" id="SignalP"/>
    </source>
</evidence>
<reference evidence="3 4" key="1">
    <citation type="submission" date="2018-03" db="EMBL/GenBank/DDBJ databases">
        <title>Genomic Encyclopedia of Archaeal and Bacterial Type Strains, Phase II (KMG-II): from individual species to whole genera.</title>
        <authorList>
            <person name="Goeker M."/>
        </authorList>
    </citation>
    <scope>NUCLEOTIDE SEQUENCE [LARGE SCALE GENOMIC DNA]</scope>
    <source>
        <strain evidence="3 4">DSM 13175</strain>
    </source>
</reference>
<dbReference type="EMBL" id="PVTO01000036">
    <property type="protein sequence ID" value="PRY75175.1"/>
    <property type="molecule type" value="Genomic_DNA"/>
</dbReference>
<evidence type="ECO:0000256" key="1">
    <source>
        <dbReference type="SAM" id="MobiDB-lite"/>
    </source>
</evidence>
<keyword evidence="2" id="KW-0732">Signal</keyword>
<dbReference type="PROSITE" id="PS51257">
    <property type="entry name" value="PROKAR_LIPOPROTEIN"/>
    <property type="match status" value="1"/>
</dbReference>